<dbReference type="GO" id="GO:0071949">
    <property type="term" value="F:FAD binding"/>
    <property type="evidence" value="ECO:0007669"/>
    <property type="project" value="InterPro"/>
</dbReference>
<dbReference type="InterPro" id="IPR050493">
    <property type="entry name" value="FAD-dep_Monooxygenase_BioMet"/>
</dbReference>
<evidence type="ECO:0000256" key="5">
    <source>
        <dbReference type="ARBA" id="ARBA00023033"/>
    </source>
</evidence>
<comment type="caution">
    <text evidence="7">The sequence shown here is derived from an EMBL/GenBank/DDBJ whole genome shotgun (WGS) entry which is preliminary data.</text>
</comment>
<protein>
    <submittedName>
        <fullName evidence="7">Salicylate hydroxylase</fullName>
    </submittedName>
</protein>
<reference evidence="7 8" key="1">
    <citation type="submission" date="2019-06" db="EMBL/GenBank/DDBJ databases">
        <title>Sequencing the genomes of 1000 actinobacteria strains.</title>
        <authorList>
            <person name="Klenk H.-P."/>
        </authorList>
    </citation>
    <scope>NUCLEOTIDE SEQUENCE [LARGE SCALE GENOMIC DNA]</scope>
    <source>
        <strain evidence="7 8">DSM 46699</strain>
    </source>
</reference>
<evidence type="ECO:0000256" key="2">
    <source>
        <dbReference type="ARBA" id="ARBA00022630"/>
    </source>
</evidence>
<feature type="domain" description="FAD-binding" evidence="6">
    <location>
        <begin position="5"/>
        <end position="345"/>
    </location>
</feature>
<evidence type="ECO:0000256" key="4">
    <source>
        <dbReference type="ARBA" id="ARBA00023002"/>
    </source>
</evidence>
<dbReference type="SUPFAM" id="SSF51905">
    <property type="entry name" value="FAD/NAD(P)-binding domain"/>
    <property type="match status" value="1"/>
</dbReference>
<dbReference type="AlphaFoldDB" id="A0A561V7Z7"/>
<keyword evidence="2" id="KW-0285">Flavoprotein</keyword>
<dbReference type="InterPro" id="IPR036188">
    <property type="entry name" value="FAD/NAD-bd_sf"/>
</dbReference>
<evidence type="ECO:0000256" key="1">
    <source>
        <dbReference type="ARBA" id="ARBA00001974"/>
    </source>
</evidence>
<keyword evidence="4" id="KW-0560">Oxidoreductase</keyword>
<keyword evidence="8" id="KW-1185">Reference proteome</keyword>
<dbReference type="Gene3D" id="3.50.50.60">
    <property type="entry name" value="FAD/NAD(P)-binding domain"/>
    <property type="match status" value="1"/>
</dbReference>
<proteinExistence type="predicted"/>
<gene>
    <name evidence="7" type="ORF">FHU35_11353</name>
</gene>
<sequence length="394" mass="42466">MAMAATVAIIGGGIGGLTLALGLRRRGLDAVVYERAAELHEVGAAVALSANGTRVLHDLGLSGELVERSAVPTELIYRHWGGGRRIAAYEVGQGYSARFGAPYYGVHRADLQQILASACGSERLLLGKQLVDVSPSARGHRLRFADGTDAHADVVVGADGVHSTVRRWISDVDPAVYSGTSGFRGLIAVDAMPSLPDPGAIQFWMGPGAHVLHYPIGDGSVVNFLAVVHEPSEWAAQHWVREVSPEALEAPFRAWHPGVREMVGATTVHRRWALFGQAPLNRWHRDGIVLLGDAAHAMLPHHGQGANQTIEDAATLAECLHRDSRDDALARYERLRKPRTRAVQRSSWVASDLLHVPDGPAANERDQALANIPATLRWIHGHDAEATARASGRY</sequence>
<dbReference type="Proteomes" id="UP000316184">
    <property type="component" value="Unassembled WGS sequence"/>
</dbReference>
<comment type="cofactor">
    <cofactor evidence="1">
        <name>FAD</name>
        <dbReference type="ChEBI" id="CHEBI:57692"/>
    </cofactor>
</comment>
<evidence type="ECO:0000256" key="3">
    <source>
        <dbReference type="ARBA" id="ARBA00022827"/>
    </source>
</evidence>
<accession>A0A561V7Z7</accession>
<dbReference type="SUPFAM" id="SSF54373">
    <property type="entry name" value="FAD-linked reductases, C-terminal domain"/>
    <property type="match status" value="1"/>
</dbReference>
<dbReference type="InterPro" id="IPR002938">
    <property type="entry name" value="FAD-bd"/>
</dbReference>
<evidence type="ECO:0000313" key="8">
    <source>
        <dbReference type="Proteomes" id="UP000316184"/>
    </source>
</evidence>
<keyword evidence="5" id="KW-0503">Monooxygenase</keyword>
<name>A0A561V7Z7_9PSEU</name>
<dbReference type="PANTHER" id="PTHR13789:SF318">
    <property type="entry name" value="GERANYLGERANYL DIPHOSPHATE REDUCTASE"/>
    <property type="match status" value="1"/>
</dbReference>
<dbReference type="GO" id="GO:0004497">
    <property type="term" value="F:monooxygenase activity"/>
    <property type="evidence" value="ECO:0007669"/>
    <property type="project" value="UniProtKB-KW"/>
</dbReference>
<organism evidence="7 8">
    <name type="scientific">Saccharopolyspora dendranthemae</name>
    <dbReference type="NCBI Taxonomy" id="1181886"/>
    <lineage>
        <taxon>Bacteria</taxon>
        <taxon>Bacillati</taxon>
        <taxon>Actinomycetota</taxon>
        <taxon>Actinomycetes</taxon>
        <taxon>Pseudonocardiales</taxon>
        <taxon>Pseudonocardiaceae</taxon>
        <taxon>Saccharopolyspora</taxon>
    </lineage>
</organism>
<keyword evidence="3" id="KW-0274">FAD</keyword>
<dbReference type="PRINTS" id="PR00420">
    <property type="entry name" value="RNGMNOXGNASE"/>
</dbReference>
<dbReference type="Pfam" id="PF01494">
    <property type="entry name" value="FAD_binding_3"/>
    <property type="match status" value="1"/>
</dbReference>
<dbReference type="PANTHER" id="PTHR13789">
    <property type="entry name" value="MONOOXYGENASE"/>
    <property type="match status" value="1"/>
</dbReference>
<evidence type="ECO:0000259" key="6">
    <source>
        <dbReference type="Pfam" id="PF01494"/>
    </source>
</evidence>
<evidence type="ECO:0000313" key="7">
    <source>
        <dbReference type="EMBL" id="TWG07735.1"/>
    </source>
</evidence>
<dbReference type="EMBL" id="VIWX01000001">
    <property type="protein sequence ID" value="TWG07735.1"/>
    <property type="molecule type" value="Genomic_DNA"/>
</dbReference>